<comment type="caution">
    <text evidence="3">The sequence shown here is derived from an EMBL/GenBank/DDBJ whole genome shotgun (WGS) entry which is preliminary data.</text>
</comment>
<gene>
    <name evidence="3" type="ORF">H9625_09995</name>
</gene>
<accession>A0ABR8Y973</accession>
<dbReference type="Proteomes" id="UP000620874">
    <property type="component" value="Unassembled WGS sequence"/>
</dbReference>
<dbReference type="Gene3D" id="3.60.40.10">
    <property type="entry name" value="PPM-type phosphatase domain"/>
    <property type="match status" value="1"/>
</dbReference>
<feature type="domain" description="PPM-type phosphatase" evidence="2">
    <location>
        <begin position="12"/>
        <end position="251"/>
    </location>
</feature>
<evidence type="ECO:0000313" key="4">
    <source>
        <dbReference type="Proteomes" id="UP000620874"/>
    </source>
</evidence>
<proteinExistence type="predicted"/>
<evidence type="ECO:0000313" key="3">
    <source>
        <dbReference type="EMBL" id="MBD8040758.1"/>
    </source>
</evidence>
<name>A0ABR8Y973_9BACT</name>
<feature type="coiled-coil region" evidence="1">
    <location>
        <begin position="409"/>
        <end position="443"/>
    </location>
</feature>
<dbReference type="RefSeq" id="WP_191764179.1">
    <property type="nucleotide sequence ID" value="NZ_JACSPP010000028.1"/>
</dbReference>
<evidence type="ECO:0000256" key="1">
    <source>
        <dbReference type="SAM" id="Coils"/>
    </source>
</evidence>
<keyword evidence="1" id="KW-0175">Coiled coil</keyword>
<sequence>MSILTTALYRKGASHVKKNVVCQDYAQLFISNDDVFILALSDGHGSPKYFRSDVGSKFAVEIAIEVLTEFVKEFEPNKYLPNIINIKQGPIKDGIELNSIECDNIFRHLGSSIIYRWYDKIMSHWDNYPPTEVELQKLSVEDKQYFQTNELSKRIPKAYGCTLQLAVRANDYWFAIHIGDGKIVAIKDNGDIYEPVPWDEDCFGTKTTSMCELDSNLIRYCFSRDLSDSAAIFLASDGMDDSFANFEELASMYGVNIINEIYNKGWSNFSSNLPDLLDFVSKTRSGDDMSLACWIDEDKIKYMLPNILTSDFNRIEKGILLYNNKIEVVKKELSQYEHRLSEISTQNEEFEAAVGVLEQCKTKLSESIGKVLSYLKEESIFSAFIKTESHINRVLSVNDSEKTRLEVEIKIRKNEMKQCSNLLQNLKREKNTIVENINRINNN</sequence>
<dbReference type="Pfam" id="PF13672">
    <property type="entry name" value="PP2C_2"/>
    <property type="match status" value="1"/>
</dbReference>
<dbReference type="EMBL" id="JACSPP010000028">
    <property type="protein sequence ID" value="MBD8040758.1"/>
    <property type="molecule type" value="Genomic_DNA"/>
</dbReference>
<keyword evidence="4" id="KW-1185">Reference proteome</keyword>
<protein>
    <submittedName>
        <fullName evidence="3">Protein phosphatase 2C domain-containing protein</fullName>
    </submittedName>
</protein>
<dbReference type="InterPro" id="IPR001932">
    <property type="entry name" value="PPM-type_phosphatase-like_dom"/>
</dbReference>
<evidence type="ECO:0000259" key="2">
    <source>
        <dbReference type="Pfam" id="PF13672"/>
    </source>
</evidence>
<dbReference type="InterPro" id="IPR036457">
    <property type="entry name" value="PPM-type-like_dom_sf"/>
</dbReference>
<feature type="coiled-coil region" evidence="1">
    <location>
        <begin position="319"/>
        <end position="353"/>
    </location>
</feature>
<dbReference type="SUPFAM" id="SSF81606">
    <property type="entry name" value="PP2C-like"/>
    <property type="match status" value="1"/>
</dbReference>
<reference evidence="3 4" key="1">
    <citation type="submission" date="2020-08" db="EMBL/GenBank/DDBJ databases">
        <title>A Genomic Blueprint of the Chicken Gut Microbiome.</title>
        <authorList>
            <person name="Gilroy R."/>
            <person name="Ravi A."/>
            <person name="Getino M."/>
            <person name="Pursley I."/>
            <person name="Horton D.L."/>
            <person name="Alikhan N.-F."/>
            <person name="Baker D."/>
            <person name="Gharbi K."/>
            <person name="Hall N."/>
            <person name="Watson M."/>
            <person name="Adriaenssens E.M."/>
            <person name="Foster-Nyarko E."/>
            <person name="Jarju S."/>
            <person name="Secka A."/>
            <person name="Antonio M."/>
            <person name="Oren A."/>
            <person name="Chaudhuri R."/>
            <person name="La Ragione R.M."/>
            <person name="Hildebrand F."/>
            <person name="Pallen M.J."/>
        </authorList>
    </citation>
    <scope>NUCLEOTIDE SEQUENCE [LARGE SCALE GENOMIC DNA]</scope>
    <source>
        <strain evidence="3 4">Sa1CVN1</strain>
    </source>
</reference>
<organism evidence="3 4">
    <name type="scientific">Phocaeicola intestinalis</name>
    <dbReference type="NCBI Taxonomy" id="2762212"/>
    <lineage>
        <taxon>Bacteria</taxon>
        <taxon>Pseudomonadati</taxon>
        <taxon>Bacteroidota</taxon>
        <taxon>Bacteroidia</taxon>
        <taxon>Bacteroidales</taxon>
        <taxon>Bacteroidaceae</taxon>
        <taxon>Phocaeicola</taxon>
    </lineage>
</organism>